<accession>A0A0N0GX97</accession>
<dbReference type="AlphaFoldDB" id="A0A0N0GX97"/>
<comment type="similarity">
    <text evidence="1">Belongs to the prephenate/arogenate dehydrogenase family.</text>
</comment>
<dbReference type="PATRIC" id="fig|66876.3.peg.6064"/>
<dbReference type="Gene3D" id="1.10.3660.10">
    <property type="entry name" value="6-phosphogluconate dehydrogenase C-terminal like domain"/>
    <property type="match status" value="1"/>
</dbReference>
<dbReference type="InterPro" id="IPR003099">
    <property type="entry name" value="Prephen_DH"/>
</dbReference>
<keyword evidence="2" id="KW-0560">Oxidoreductase</keyword>
<dbReference type="InterPro" id="IPR036291">
    <property type="entry name" value="NAD(P)-bd_dom_sf"/>
</dbReference>
<dbReference type="PROSITE" id="PS51176">
    <property type="entry name" value="PDH_ADH"/>
    <property type="match status" value="1"/>
</dbReference>
<name>A0A0N0GX97_9ACTN</name>
<feature type="domain" description="Prephenate/arogenate dehydrogenase" evidence="3">
    <location>
        <begin position="7"/>
        <end position="292"/>
    </location>
</feature>
<dbReference type="Pfam" id="PF20463">
    <property type="entry name" value="PDH_C"/>
    <property type="match status" value="1"/>
</dbReference>
<dbReference type="RefSeq" id="WP_053926302.1">
    <property type="nucleotide sequence ID" value="NZ_LGKG01000156.1"/>
</dbReference>
<dbReference type="GO" id="GO:0070403">
    <property type="term" value="F:NAD+ binding"/>
    <property type="evidence" value="ECO:0007669"/>
    <property type="project" value="TreeGrafter"/>
</dbReference>
<dbReference type="SUPFAM" id="SSF48179">
    <property type="entry name" value="6-phosphogluconate dehydrogenase C-terminal domain-like"/>
    <property type="match status" value="1"/>
</dbReference>
<evidence type="ECO:0000313" key="5">
    <source>
        <dbReference type="Proteomes" id="UP000037982"/>
    </source>
</evidence>
<keyword evidence="5" id="KW-1185">Reference proteome</keyword>
<proteinExistence type="inferred from homology"/>
<protein>
    <recommendedName>
        <fullName evidence="3">Prephenate/arogenate dehydrogenase domain-containing protein</fullName>
    </recommendedName>
</protein>
<sequence>MTAPGLRRCVVVGGSGAVGGMFLELLRPTADELCSVDTAAPRSGEASKATTWLTADITSLNPGGEAARRIAAADLVLLAVPEPVARAAAGPLTALMRPGAVLVDTLSVKSHLIAELAGCPGRTEQVSINPMFAPSLGIAGRTVAAVVLREGPGVTAFLALIEEWGGRLLMLGPDEHDRITAVTQALTHAAVLGFGFALCEAPVDIGQLTAAAPPPHATLLSLLARMAGGAPEVYWDIQAANPHAAQARDGLAKALRQLADLVADGQERDMASAFARIRGFLGPELTQYQMRCERAFAALQAPPTQCDSPAPSDS</sequence>
<evidence type="ECO:0000259" key="3">
    <source>
        <dbReference type="PROSITE" id="PS51176"/>
    </source>
</evidence>
<dbReference type="Proteomes" id="UP000037982">
    <property type="component" value="Unassembled WGS sequence"/>
</dbReference>
<dbReference type="PANTHER" id="PTHR21363">
    <property type="entry name" value="PREPHENATE DEHYDROGENASE"/>
    <property type="match status" value="1"/>
</dbReference>
<dbReference type="GO" id="GO:0006571">
    <property type="term" value="P:tyrosine biosynthetic process"/>
    <property type="evidence" value="ECO:0007669"/>
    <property type="project" value="InterPro"/>
</dbReference>
<evidence type="ECO:0000256" key="2">
    <source>
        <dbReference type="ARBA" id="ARBA00023002"/>
    </source>
</evidence>
<dbReference type="SUPFAM" id="SSF51735">
    <property type="entry name" value="NAD(P)-binding Rossmann-fold domains"/>
    <property type="match status" value="1"/>
</dbReference>
<evidence type="ECO:0000256" key="1">
    <source>
        <dbReference type="ARBA" id="ARBA00007964"/>
    </source>
</evidence>
<organism evidence="4 5">
    <name type="scientific">Streptomyces chattanoogensis</name>
    <dbReference type="NCBI Taxonomy" id="66876"/>
    <lineage>
        <taxon>Bacteria</taxon>
        <taxon>Bacillati</taxon>
        <taxon>Actinomycetota</taxon>
        <taxon>Actinomycetes</taxon>
        <taxon>Kitasatosporales</taxon>
        <taxon>Streptomycetaceae</taxon>
        <taxon>Streptomyces</taxon>
    </lineage>
</organism>
<dbReference type="Gene3D" id="3.40.50.720">
    <property type="entry name" value="NAD(P)-binding Rossmann-like Domain"/>
    <property type="match status" value="1"/>
</dbReference>
<comment type="caution">
    <text evidence="4">The sequence shown here is derived from an EMBL/GenBank/DDBJ whole genome shotgun (WGS) entry which is preliminary data.</text>
</comment>
<dbReference type="GO" id="GO:0008977">
    <property type="term" value="F:prephenate dehydrogenase (NAD+) activity"/>
    <property type="evidence" value="ECO:0007669"/>
    <property type="project" value="InterPro"/>
</dbReference>
<dbReference type="GO" id="GO:0004665">
    <property type="term" value="F:prephenate dehydrogenase (NADP+) activity"/>
    <property type="evidence" value="ECO:0007669"/>
    <property type="project" value="InterPro"/>
</dbReference>
<gene>
    <name evidence="4" type="ORF">ADL29_27680</name>
</gene>
<reference evidence="5" key="1">
    <citation type="submission" date="2015-07" db="EMBL/GenBank/DDBJ databases">
        <authorList>
            <person name="Ju K.-S."/>
            <person name="Doroghazi J.R."/>
            <person name="Metcalf W.W."/>
        </authorList>
    </citation>
    <scope>NUCLEOTIDE SEQUENCE [LARGE SCALE GENOMIC DNA]</scope>
    <source>
        <strain evidence="5">NRRL ISP-5002</strain>
    </source>
</reference>
<dbReference type="InterPro" id="IPR050812">
    <property type="entry name" value="Preph/Arog_dehydrog"/>
</dbReference>
<dbReference type="InterPro" id="IPR008927">
    <property type="entry name" value="6-PGluconate_DH-like_C_sf"/>
</dbReference>
<dbReference type="EMBL" id="LGKG01000156">
    <property type="protein sequence ID" value="KPC60762.1"/>
    <property type="molecule type" value="Genomic_DNA"/>
</dbReference>
<dbReference type="InterPro" id="IPR046825">
    <property type="entry name" value="PDH_C"/>
</dbReference>
<dbReference type="PANTHER" id="PTHR21363:SF0">
    <property type="entry name" value="PREPHENATE DEHYDROGENASE [NADP(+)]"/>
    <property type="match status" value="1"/>
</dbReference>
<evidence type="ECO:0000313" key="4">
    <source>
        <dbReference type="EMBL" id="KPC60762.1"/>
    </source>
</evidence>